<evidence type="ECO:0000313" key="2">
    <source>
        <dbReference type="EMBL" id="DAE25550.1"/>
    </source>
</evidence>
<sequence length="515" mass="60140">MDIKCLHPVILINPEARKKALDFDRIYIRERCQCWIMETFVLEPWQYSPKKWSIGLSDIEHCYLLNSETGYMIPLYITVPCGSCIICRKRKANALATRAIMETETTGSAPLFITLTYNPEHLPKNEYGYETLRKIDLQLFFKRLRSLLSNQSIPHSLRYLACGEYGSNTKRPHYHLLLWGFPLSHFKDILKAQSFIQKAWSYFQLDENGRRIPYYGKCRACSLNQYKERNSCSAVAHLCAGSRLRYPSGAFIYRRYPIGSIKVLLSNSGAPAYITKYMVKGSNAPHSTCEPPFRTASNRGGGIGSAYIRSRKDEILNSPSLEAFPVVDRVTGSGKIFYMPIDSWVKSTLIPSPSSCLKSKEYETVRDFCYTFSLFEQSVQQLYRLYPMDRFIDGELQYYTDEFCDPFKRKKWAEAYAHVREYIPPTVPNINIGNWIKSREYFNEYMYTLTERLDILSRKVLEIEIDDSYFRSREQYLKSRVEIFKKKYGDKKTDLGALAENIALSVERNRWREYF</sequence>
<dbReference type="InterPro" id="IPR056906">
    <property type="entry name" value="ORF2/G2P_dom"/>
</dbReference>
<organism evidence="2">
    <name type="scientific">Microviridae sp. ctRE65</name>
    <dbReference type="NCBI Taxonomy" id="2824997"/>
    <lineage>
        <taxon>Viruses</taxon>
        <taxon>Monodnaviria</taxon>
        <taxon>Sangervirae</taxon>
        <taxon>Phixviricota</taxon>
        <taxon>Malgrandaviricetes</taxon>
        <taxon>Petitvirales</taxon>
        <taxon>Microviridae</taxon>
    </lineage>
</organism>
<evidence type="ECO:0000259" key="1">
    <source>
        <dbReference type="Pfam" id="PF23343"/>
    </source>
</evidence>
<proteinExistence type="predicted"/>
<dbReference type="Pfam" id="PF23343">
    <property type="entry name" value="REP_ORF2-G2P"/>
    <property type="match status" value="1"/>
</dbReference>
<feature type="domain" description="Replication-associated protein ORF2/G2P" evidence="1">
    <location>
        <begin position="111"/>
        <end position="202"/>
    </location>
</feature>
<name>A0A8S5R241_9VIRU</name>
<reference evidence="2" key="1">
    <citation type="journal article" date="2021" name="Proc. Natl. Acad. Sci. U.S.A.">
        <title>A Catalog of Tens of Thousands of Viruses from Human Metagenomes Reveals Hidden Associations with Chronic Diseases.</title>
        <authorList>
            <person name="Tisza M.J."/>
            <person name="Buck C.B."/>
        </authorList>
    </citation>
    <scope>NUCLEOTIDE SEQUENCE</scope>
    <source>
        <strain evidence="2">CtRE65</strain>
    </source>
</reference>
<accession>A0A8S5R241</accession>
<dbReference type="EMBL" id="BK057811">
    <property type="protein sequence ID" value="DAE25550.1"/>
    <property type="molecule type" value="Genomic_DNA"/>
</dbReference>
<protein>
    <submittedName>
        <fullName evidence="2">Replication associated protein</fullName>
    </submittedName>
</protein>